<feature type="transmembrane region" description="Helical" evidence="6">
    <location>
        <begin position="23"/>
        <end position="43"/>
    </location>
</feature>
<keyword evidence="5" id="KW-0046">Antibiotic resistance</keyword>
<dbReference type="RefSeq" id="WP_307564682.1">
    <property type="nucleotide sequence ID" value="NZ_JAUSQU010000001.1"/>
</dbReference>
<accession>A0ABT9QMX8</accession>
<evidence type="ECO:0000313" key="9">
    <source>
        <dbReference type="Proteomes" id="UP001225356"/>
    </source>
</evidence>
<dbReference type="PRINTS" id="PR00164">
    <property type="entry name" value="ABC2TRNSPORT"/>
</dbReference>
<feature type="transmembrane region" description="Helical" evidence="6">
    <location>
        <begin position="110"/>
        <end position="128"/>
    </location>
</feature>
<dbReference type="PANTHER" id="PTHR43229">
    <property type="entry name" value="NODULATION PROTEIN J"/>
    <property type="match status" value="1"/>
</dbReference>
<reference evidence="8 9" key="1">
    <citation type="submission" date="2023-07" db="EMBL/GenBank/DDBJ databases">
        <title>Sequencing the genomes of 1000 actinobacteria strains.</title>
        <authorList>
            <person name="Klenk H.-P."/>
        </authorList>
    </citation>
    <scope>NUCLEOTIDE SEQUENCE [LARGE SCALE GENOMIC DNA]</scope>
    <source>
        <strain evidence="8 9">DSM 46740</strain>
    </source>
</reference>
<keyword evidence="9" id="KW-1185">Reference proteome</keyword>
<evidence type="ECO:0000256" key="4">
    <source>
        <dbReference type="ARBA" id="ARBA00023136"/>
    </source>
</evidence>
<proteinExistence type="inferred from homology"/>
<feature type="transmembrane region" description="Helical" evidence="6">
    <location>
        <begin position="134"/>
        <end position="159"/>
    </location>
</feature>
<dbReference type="PROSITE" id="PS51012">
    <property type="entry name" value="ABC_TM2"/>
    <property type="match status" value="1"/>
</dbReference>
<evidence type="ECO:0000256" key="3">
    <source>
        <dbReference type="ARBA" id="ARBA00022989"/>
    </source>
</evidence>
<dbReference type="InterPro" id="IPR000412">
    <property type="entry name" value="ABC_2_transport"/>
</dbReference>
<feature type="transmembrane region" description="Helical" evidence="6">
    <location>
        <begin position="166"/>
        <end position="186"/>
    </location>
</feature>
<evidence type="ECO:0000256" key="5">
    <source>
        <dbReference type="ARBA" id="ARBA00023251"/>
    </source>
</evidence>
<feature type="transmembrane region" description="Helical" evidence="6">
    <location>
        <begin position="223"/>
        <end position="242"/>
    </location>
</feature>
<keyword evidence="6" id="KW-1003">Cell membrane</keyword>
<evidence type="ECO:0000259" key="7">
    <source>
        <dbReference type="PROSITE" id="PS51012"/>
    </source>
</evidence>
<keyword evidence="6" id="KW-0813">Transport</keyword>
<keyword evidence="2 6" id="KW-0812">Transmembrane</keyword>
<comment type="similarity">
    <text evidence="6">Belongs to the ABC-2 integral membrane protein family.</text>
</comment>
<organism evidence="8 9">
    <name type="scientific">Streptosporangium lutulentum</name>
    <dbReference type="NCBI Taxonomy" id="1461250"/>
    <lineage>
        <taxon>Bacteria</taxon>
        <taxon>Bacillati</taxon>
        <taxon>Actinomycetota</taxon>
        <taxon>Actinomycetes</taxon>
        <taxon>Streptosporangiales</taxon>
        <taxon>Streptosporangiaceae</taxon>
        <taxon>Streptosporangium</taxon>
    </lineage>
</organism>
<keyword evidence="3 6" id="KW-1133">Transmembrane helix</keyword>
<keyword evidence="4 6" id="KW-0472">Membrane</keyword>
<evidence type="ECO:0000313" key="8">
    <source>
        <dbReference type="EMBL" id="MDP9847608.1"/>
    </source>
</evidence>
<feature type="transmembrane region" description="Helical" evidence="6">
    <location>
        <begin position="55"/>
        <end position="80"/>
    </location>
</feature>
<dbReference type="InterPro" id="IPR051784">
    <property type="entry name" value="Nod_factor_ABC_transporter"/>
</dbReference>
<evidence type="ECO:0000256" key="6">
    <source>
        <dbReference type="RuleBase" id="RU361157"/>
    </source>
</evidence>
<comment type="caution">
    <text evidence="8">The sequence shown here is derived from an EMBL/GenBank/DDBJ whole genome shotgun (WGS) entry which is preliminary data.</text>
</comment>
<feature type="domain" description="ABC transmembrane type-2" evidence="7">
    <location>
        <begin position="23"/>
        <end position="249"/>
    </location>
</feature>
<name>A0ABT9QMX8_9ACTN</name>
<dbReference type="InterPro" id="IPR047817">
    <property type="entry name" value="ABC2_TM_bact-type"/>
</dbReference>
<sequence length="251" mass="26404">MNVLSAAGIVFAREIRPSLRNPLGLAFTMLEPLVFLLLFGPLLSGMPGVGEGAPWQWFVPGILVMLALFATTGAGYLLLIEMASGSLERMLVTPLNRTAMMIGRNLKEMVTLLAQAILIVVALLPFGFRLYPLGALTGLLILAAFGLGLGGLTFALAIAAKHHENLFYGVQQVVLFPLLLLSGVLMPMDAAPAWLSVLSQVNPVTYIVDAERALFAGELSSAAVLHGAIAAAATAVVGLALGTRAMRRASL</sequence>
<dbReference type="Pfam" id="PF01061">
    <property type="entry name" value="ABC2_membrane"/>
    <property type="match status" value="1"/>
</dbReference>
<evidence type="ECO:0000256" key="1">
    <source>
        <dbReference type="ARBA" id="ARBA00004141"/>
    </source>
</evidence>
<dbReference type="PIRSF" id="PIRSF006648">
    <property type="entry name" value="DrrB"/>
    <property type="match status" value="1"/>
</dbReference>
<gene>
    <name evidence="8" type="ORF">J2853_006819</name>
</gene>
<evidence type="ECO:0000256" key="2">
    <source>
        <dbReference type="ARBA" id="ARBA00022692"/>
    </source>
</evidence>
<comment type="subcellular location">
    <subcellularLocation>
        <location evidence="6">Cell membrane</location>
        <topology evidence="6">Multi-pass membrane protein</topology>
    </subcellularLocation>
    <subcellularLocation>
        <location evidence="1">Membrane</location>
        <topology evidence="1">Multi-pass membrane protein</topology>
    </subcellularLocation>
</comment>
<dbReference type="InterPro" id="IPR013525">
    <property type="entry name" value="ABC2_TM"/>
</dbReference>
<dbReference type="EMBL" id="JAUSQU010000001">
    <property type="protein sequence ID" value="MDP9847608.1"/>
    <property type="molecule type" value="Genomic_DNA"/>
</dbReference>
<protein>
    <recommendedName>
        <fullName evidence="6">Transport permease protein</fullName>
    </recommendedName>
</protein>
<dbReference type="PANTHER" id="PTHR43229:SF2">
    <property type="entry name" value="NODULATION PROTEIN J"/>
    <property type="match status" value="1"/>
</dbReference>
<dbReference type="Proteomes" id="UP001225356">
    <property type="component" value="Unassembled WGS sequence"/>
</dbReference>